<dbReference type="PANTHER" id="PTHR43194">
    <property type="entry name" value="HYDROLASE ALPHA/BETA FOLD FAMILY"/>
    <property type="match status" value="1"/>
</dbReference>
<evidence type="ECO:0000259" key="2">
    <source>
        <dbReference type="Pfam" id="PF12697"/>
    </source>
</evidence>
<dbReference type="InterPro" id="IPR000073">
    <property type="entry name" value="AB_hydrolase_1"/>
</dbReference>
<evidence type="ECO:0000313" key="3">
    <source>
        <dbReference type="EMBL" id="AKF02912.1"/>
    </source>
</evidence>
<dbReference type="OrthoDB" id="9785408at2"/>
<dbReference type="PANTHER" id="PTHR43194:SF5">
    <property type="entry name" value="PIMELOYL-[ACYL-CARRIER PROTEIN] METHYL ESTER ESTERASE"/>
    <property type="match status" value="1"/>
</dbReference>
<dbReference type="Gene3D" id="3.40.50.1820">
    <property type="entry name" value="alpha/beta hydrolase"/>
    <property type="match status" value="1"/>
</dbReference>
<dbReference type="KEGG" id="samy:DB32_000060"/>
<evidence type="ECO:0000313" key="4">
    <source>
        <dbReference type="Proteomes" id="UP000034883"/>
    </source>
</evidence>
<proteinExistence type="predicted"/>
<dbReference type="AlphaFoldDB" id="A0A0F6VYK4"/>
<dbReference type="STRING" id="927083.DB32_000060"/>
<keyword evidence="3" id="KW-0378">Hydrolase</keyword>
<feature type="region of interest" description="Disordered" evidence="1">
    <location>
        <begin position="1"/>
        <end position="25"/>
    </location>
</feature>
<sequence>MTEIDGSLDVSSENSTNVRPRDRGDVIPPALKAARTALQVAAAASPDVAARLAERFFTTARRAPRPARELEALSRARHFLIPSEGSPLAAWEWGEAGPRVLLVHGWEGRGAQLAPVAERLAALGFRAVAFDAPAHGDTPGTTCTFFDVARAIEHAARALGPLHAIVAHSMGGAALTWAVRSHGLAKRYVVIAPPADLRDFSRGFARMMGLSDELRVRMERRIEERYDVSLDDVVTEKTAAKQYAPLLVVHDVGDQEVPFDKGRRLADAWPGATLMRTEGLGHRRILREREVVRAVERFVAWGLAPS</sequence>
<dbReference type="SUPFAM" id="SSF53474">
    <property type="entry name" value="alpha/beta-Hydrolases"/>
    <property type="match status" value="1"/>
</dbReference>
<reference evidence="3 4" key="1">
    <citation type="submission" date="2015-03" db="EMBL/GenBank/DDBJ databases">
        <title>Genome assembly of Sandaracinus amylolyticus DSM 53668.</title>
        <authorList>
            <person name="Sharma G."/>
            <person name="Subramanian S."/>
        </authorList>
    </citation>
    <scope>NUCLEOTIDE SEQUENCE [LARGE SCALE GENOMIC DNA]</scope>
    <source>
        <strain evidence="3 4">DSM 53668</strain>
    </source>
</reference>
<dbReference type="Pfam" id="PF12697">
    <property type="entry name" value="Abhydrolase_6"/>
    <property type="match status" value="1"/>
</dbReference>
<feature type="compositionally biased region" description="Polar residues" evidence="1">
    <location>
        <begin position="9"/>
        <end position="18"/>
    </location>
</feature>
<keyword evidence="4" id="KW-1185">Reference proteome</keyword>
<organism evidence="3 4">
    <name type="scientific">Sandaracinus amylolyticus</name>
    <dbReference type="NCBI Taxonomy" id="927083"/>
    <lineage>
        <taxon>Bacteria</taxon>
        <taxon>Pseudomonadati</taxon>
        <taxon>Myxococcota</taxon>
        <taxon>Polyangia</taxon>
        <taxon>Polyangiales</taxon>
        <taxon>Sandaracinaceae</taxon>
        <taxon>Sandaracinus</taxon>
    </lineage>
</organism>
<accession>A0A0F6VYK4</accession>
<feature type="domain" description="AB hydrolase-1" evidence="2">
    <location>
        <begin position="100"/>
        <end position="291"/>
    </location>
</feature>
<dbReference type="InterPro" id="IPR050228">
    <property type="entry name" value="Carboxylesterase_BioH"/>
</dbReference>
<protein>
    <submittedName>
        <fullName evidence="3">Hydrolase, putative</fullName>
    </submittedName>
</protein>
<dbReference type="Proteomes" id="UP000034883">
    <property type="component" value="Chromosome"/>
</dbReference>
<dbReference type="RefSeq" id="WP_053230404.1">
    <property type="nucleotide sequence ID" value="NZ_CP011125.1"/>
</dbReference>
<dbReference type="InterPro" id="IPR029058">
    <property type="entry name" value="AB_hydrolase_fold"/>
</dbReference>
<dbReference type="GO" id="GO:0016787">
    <property type="term" value="F:hydrolase activity"/>
    <property type="evidence" value="ECO:0007669"/>
    <property type="project" value="UniProtKB-KW"/>
</dbReference>
<gene>
    <name evidence="3" type="ORF">DB32_000060</name>
</gene>
<name>A0A0F6VYK4_9BACT</name>
<dbReference type="EMBL" id="CP011125">
    <property type="protein sequence ID" value="AKF02912.1"/>
    <property type="molecule type" value="Genomic_DNA"/>
</dbReference>
<evidence type="ECO:0000256" key="1">
    <source>
        <dbReference type="SAM" id="MobiDB-lite"/>
    </source>
</evidence>